<keyword evidence="2" id="KW-0472">Membrane</keyword>
<dbReference type="AlphaFoldDB" id="A0A8J4DZ47"/>
<feature type="transmembrane region" description="Helical" evidence="2">
    <location>
        <begin position="92"/>
        <end position="112"/>
    </location>
</feature>
<accession>A0A8J4DZ47</accession>
<reference evidence="3" key="1">
    <citation type="submission" date="2021-01" db="EMBL/GenBank/DDBJ databases">
        <title>Whole genome shotgun sequence of Virgisporangium aurantiacum NBRC 16421.</title>
        <authorList>
            <person name="Komaki H."/>
            <person name="Tamura T."/>
        </authorList>
    </citation>
    <scope>NUCLEOTIDE SEQUENCE</scope>
    <source>
        <strain evidence="3">NBRC 16421</strain>
    </source>
</reference>
<comment type="caution">
    <text evidence="3">The sequence shown here is derived from an EMBL/GenBank/DDBJ whole genome shotgun (WGS) entry which is preliminary data.</text>
</comment>
<feature type="transmembrane region" description="Helical" evidence="2">
    <location>
        <begin position="198"/>
        <end position="217"/>
    </location>
</feature>
<organism evidence="3 4">
    <name type="scientific">Virgisporangium aurantiacum</name>
    <dbReference type="NCBI Taxonomy" id="175570"/>
    <lineage>
        <taxon>Bacteria</taxon>
        <taxon>Bacillati</taxon>
        <taxon>Actinomycetota</taxon>
        <taxon>Actinomycetes</taxon>
        <taxon>Micromonosporales</taxon>
        <taxon>Micromonosporaceae</taxon>
        <taxon>Virgisporangium</taxon>
    </lineage>
</organism>
<feature type="transmembrane region" description="Helical" evidence="2">
    <location>
        <begin position="160"/>
        <end position="186"/>
    </location>
</feature>
<keyword evidence="2" id="KW-1133">Transmembrane helix</keyword>
<keyword evidence="2" id="KW-0812">Transmembrane</keyword>
<evidence type="ECO:0000256" key="1">
    <source>
        <dbReference type="SAM" id="MobiDB-lite"/>
    </source>
</evidence>
<dbReference type="EMBL" id="BOPG01000017">
    <property type="protein sequence ID" value="GIJ55331.1"/>
    <property type="molecule type" value="Genomic_DNA"/>
</dbReference>
<gene>
    <name evidence="3" type="ORF">Vau01_028470</name>
</gene>
<feature type="region of interest" description="Disordered" evidence="1">
    <location>
        <begin position="261"/>
        <end position="295"/>
    </location>
</feature>
<feature type="region of interest" description="Disordered" evidence="1">
    <location>
        <begin position="778"/>
        <end position="801"/>
    </location>
</feature>
<sequence length="987" mass="99656">MVHSGASGLPDQQPVVDQPAIDPVLVDDELAEHERWGSAAATVGDAGSADRAGWVAEQVGGGLGGGVLPAAGMGVALELTTRAASRLAVRRIPVPVVGAIIGGAIGAVSLYGQLFGEGRAELAAKFAAAGEGSTWYERAANNIDAVVAGLDIAGNALDTIGLVAGIVAAIAWALAIPTFGGSLAVATPATAIATGASLASAVLGVIKILGQSLVLLFRSLHSFTSEADPRAVQATGGQLSESAGALGGVLGGFAGSKAGGKAGDRLSLPADPNRAARATDAAGTNTRAPVHPEGPFVEATPRLVLMPDELDAARQLAANPNATVLGADGQVAAGGPLPGTRTTTPGLLDANGNPIGADVTPNLVDAYGAPMSTQPIMHGEPALDLDDSVIPGLLMGHEPQPGVARRIAHTIQDDPLDASSVRPRTRFDPEPNLNELRVAIGGMGGENSLKNLIADADKPTPLASLGYGHGHLVDADGNEIPRQFGPFRGETGEAVIDPLTGKKIWDADATLHLPGTGDYQPDAAYAVRVGQPGSWADHVFDGDDALAAAVAHAQARALAGQEAIADDSALPRGWMPDAPGNQPFANDPINAMNVYEIDPATPRVVSTVAPQPEASGAPGLPAMYPGGGPQAQLPFGTIPKGSTPVASVPVQVPPSVPFVRKMFGAKASELTDETVGSLDAANDAASAAAIAQGGGGGGAGGRHVEPVNPAYERPPGTPEQLAAMRGEIATLLVCQAQADADAAAAQSDQAETARRAEQLVTVAGGVDELDRRTAEQATAVTDTAAANREQQTRQADAGTSLASSASRMTGFATLEVMLGGWAAVTGGVGAVVSLVSESGAAKMNQLNADAVRFMAQLAQAKMLVSGQNAQHPMQMGKLSADATALTGEAGRTTATGAAVQRSQQQVDALGAQNASDAAAAADAEQLARTDATAAVGAATDVQARHDQLAADLAAWAARHREQRRQAVAATRVRLEAQGYEVTDESTW</sequence>
<proteinExistence type="predicted"/>
<keyword evidence="4" id="KW-1185">Reference proteome</keyword>
<protein>
    <submittedName>
        <fullName evidence="3">Uncharacterized protein</fullName>
    </submittedName>
</protein>
<evidence type="ECO:0000313" key="3">
    <source>
        <dbReference type="EMBL" id="GIJ55331.1"/>
    </source>
</evidence>
<evidence type="ECO:0000313" key="4">
    <source>
        <dbReference type="Proteomes" id="UP000612585"/>
    </source>
</evidence>
<dbReference type="Proteomes" id="UP000612585">
    <property type="component" value="Unassembled WGS sequence"/>
</dbReference>
<name>A0A8J4DZ47_9ACTN</name>
<evidence type="ECO:0000256" key="2">
    <source>
        <dbReference type="SAM" id="Phobius"/>
    </source>
</evidence>